<dbReference type="Proteomes" id="UP001228171">
    <property type="component" value="Unassembled WGS sequence"/>
</dbReference>
<sequence length="185" mass="21593">MLFKQWKAWFKNKMKTREDDFDWSFDMVLVWARYLTMKAITQTEFNKASELSFDEDWVPNNAKEFLALARAPKASEYPSAHAAFDNACNQCGLIEDKYVKRQWLHAVVLETANRIGWGKLKNANEYFLKTFTSVYEQVISEHQNGSTFVIPKSHQVEYERTVVKPGSEADRKITEQLAELRRVAV</sequence>
<dbReference type="EMBL" id="JAVAJI010000003">
    <property type="protein sequence ID" value="MDP4544091.1"/>
    <property type="molecule type" value="Genomic_DNA"/>
</dbReference>
<evidence type="ECO:0000313" key="2">
    <source>
        <dbReference type="Proteomes" id="UP001228171"/>
    </source>
</evidence>
<reference evidence="1 2" key="1">
    <citation type="submission" date="2023-08" db="EMBL/GenBank/DDBJ databases">
        <authorList>
            <person name="Kumar R."/>
        </authorList>
    </citation>
    <scope>NUCLEOTIDE SEQUENCE [LARGE SCALE GENOMIC DNA]</scope>
    <source>
        <strain evidence="1 2">LUR13</strain>
    </source>
</reference>
<proteinExistence type="predicted"/>
<organism evidence="1 2">
    <name type="scientific">Psychrobacter faecalis</name>
    <dbReference type="NCBI Taxonomy" id="180588"/>
    <lineage>
        <taxon>Bacteria</taxon>
        <taxon>Pseudomonadati</taxon>
        <taxon>Pseudomonadota</taxon>
        <taxon>Gammaproteobacteria</taxon>
        <taxon>Moraxellales</taxon>
        <taxon>Moraxellaceae</taxon>
        <taxon>Psychrobacter</taxon>
    </lineage>
</organism>
<comment type="caution">
    <text evidence="1">The sequence shown here is derived from an EMBL/GenBank/DDBJ whole genome shotgun (WGS) entry which is preliminary data.</text>
</comment>
<evidence type="ECO:0000313" key="1">
    <source>
        <dbReference type="EMBL" id="MDP4544091.1"/>
    </source>
</evidence>
<protein>
    <submittedName>
        <fullName evidence="1">Uncharacterized protein</fullName>
    </submittedName>
</protein>
<accession>A0ABT9HE88</accession>
<gene>
    <name evidence="1" type="ORF">Q8P09_03235</name>
</gene>
<keyword evidence="2" id="KW-1185">Reference proteome</keyword>
<name>A0ABT9HE88_9GAMM</name>
<dbReference type="RefSeq" id="WP_305935495.1">
    <property type="nucleotide sequence ID" value="NZ_JAVAJI010000003.1"/>
</dbReference>